<dbReference type="GO" id="GO:0016887">
    <property type="term" value="F:ATP hydrolysis activity"/>
    <property type="evidence" value="ECO:0007669"/>
    <property type="project" value="InterPro"/>
</dbReference>
<comment type="subcellular location">
    <subcellularLocation>
        <location evidence="1">Cell membrane</location>
        <topology evidence="1">Multi-pass membrane protein</topology>
    </subcellularLocation>
</comment>
<comment type="caution">
    <text evidence="10">The sequence shown here is derived from an EMBL/GenBank/DDBJ whole genome shotgun (WGS) entry which is preliminary data.</text>
</comment>
<feature type="transmembrane region" description="Helical" evidence="7">
    <location>
        <begin position="62"/>
        <end position="85"/>
    </location>
</feature>
<dbReference type="PROSITE" id="PS00211">
    <property type="entry name" value="ABC_TRANSPORTER_1"/>
    <property type="match status" value="1"/>
</dbReference>
<dbReference type="InterPro" id="IPR017871">
    <property type="entry name" value="ABC_transporter-like_CS"/>
</dbReference>
<accession>A0A4Y7WEP5</accession>
<feature type="transmembrane region" description="Helical" evidence="7">
    <location>
        <begin position="265"/>
        <end position="287"/>
    </location>
</feature>
<keyword evidence="3" id="KW-0547">Nucleotide-binding</keyword>
<dbReference type="InterPro" id="IPR011527">
    <property type="entry name" value="ABC1_TM_dom"/>
</dbReference>
<evidence type="ECO:0000256" key="6">
    <source>
        <dbReference type="ARBA" id="ARBA00023136"/>
    </source>
</evidence>
<protein>
    <submittedName>
        <fullName evidence="10">ABC transporter ATP-binding protein</fullName>
    </submittedName>
</protein>
<proteinExistence type="predicted"/>
<dbReference type="InterPro" id="IPR039421">
    <property type="entry name" value="Type_1_exporter"/>
</dbReference>
<dbReference type="GO" id="GO:0005524">
    <property type="term" value="F:ATP binding"/>
    <property type="evidence" value="ECO:0007669"/>
    <property type="project" value="UniProtKB-KW"/>
</dbReference>
<dbReference type="Proteomes" id="UP000298210">
    <property type="component" value="Unassembled WGS sequence"/>
</dbReference>
<dbReference type="Gene3D" id="3.40.50.300">
    <property type="entry name" value="P-loop containing nucleotide triphosphate hydrolases"/>
    <property type="match status" value="1"/>
</dbReference>
<dbReference type="EMBL" id="SNUX01000004">
    <property type="protein sequence ID" value="TES46405.1"/>
    <property type="molecule type" value="Genomic_DNA"/>
</dbReference>
<evidence type="ECO:0000313" key="10">
    <source>
        <dbReference type="EMBL" id="TES46405.1"/>
    </source>
</evidence>
<evidence type="ECO:0000256" key="2">
    <source>
        <dbReference type="ARBA" id="ARBA00022692"/>
    </source>
</evidence>
<evidence type="ECO:0000256" key="3">
    <source>
        <dbReference type="ARBA" id="ARBA00022741"/>
    </source>
</evidence>
<feature type="domain" description="ABC transporter" evidence="8">
    <location>
        <begin position="333"/>
        <end position="557"/>
    </location>
</feature>
<keyword evidence="5 7" id="KW-1133">Transmembrane helix</keyword>
<keyword evidence="4 10" id="KW-0067">ATP-binding</keyword>
<dbReference type="CDD" id="cd18551">
    <property type="entry name" value="ABC_6TM_LmrA_like"/>
    <property type="match status" value="1"/>
</dbReference>
<feature type="transmembrane region" description="Helical" evidence="7">
    <location>
        <begin position="138"/>
        <end position="155"/>
    </location>
</feature>
<organism evidence="10 11">
    <name type="scientific">Shouchella lehensis</name>
    <dbReference type="NCBI Taxonomy" id="300825"/>
    <lineage>
        <taxon>Bacteria</taxon>
        <taxon>Bacillati</taxon>
        <taxon>Bacillota</taxon>
        <taxon>Bacilli</taxon>
        <taxon>Bacillales</taxon>
        <taxon>Bacillaceae</taxon>
        <taxon>Shouchella</taxon>
    </lineage>
</organism>
<evidence type="ECO:0000256" key="5">
    <source>
        <dbReference type="ARBA" id="ARBA00022989"/>
    </source>
</evidence>
<dbReference type="RefSeq" id="WP_134259792.1">
    <property type="nucleotide sequence ID" value="NZ_LDIM01000013.1"/>
</dbReference>
<dbReference type="AlphaFoldDB" id="A0A4Y7WEP5"/>
<keyword evidence="2 7" id="KW-0812">Transmembrane</keyword>
<feature type="domain" description="ABC transmembrane type-1" evidence="9">
    <location>
        <begin position="23"/>
        <end position="302"/>
    </location>
</feature>
<evidence type="ECO:0000259" key="8">
    <source>
        <dbReference type="PROSITE" id="PS50893"/>
    </source>
</evidence>
<reference evidence="10 11" key="1">
    <citation type="submission" date="2019-03" db="EMBL/GenBank/DDBJ databases">
        <authorList>
            <person name="Liu G."/>
        </authorList>
    </citation>
    <scope>NUCLEOTIDE SEQUENCE [LARGE SCALE GENOMIC DNA]</scope>
    <source>
        <strain evidence="10 11">DSM 19099</strain>
    </source>
</reference>
<dbReference type="PROSITE" id="PS50893">
    <property type="entry name" value="ABC_TRANSPORTER_2"/>
    <property type="match status" value="1"/>
</dbReference>
<dbReference type="PANTHER" id="PTHR43394:SF1">
    <property type="entry name" value="ATP-BINDING CASSETTE SUB-FAMILY B MEMBER 10, MITOCHONDRIAL"/>
    <property type="match status" value="1"/>
</dbReference>
<evidence type="ECO:0000256" key="4">
    <source>
        <dbReference type="ARBA" id="ARBA00022840"/>
    </source>
</evidence>
<evidence type="ECO:0000256" key="1">
    <source>
        <dbReference type="ARBA" id="ARBA00004651"/>
    </source>
</evidence>
<dbReference type="Pfam" id="PF00664">
    <property type="entry name" value="ABC_membrane"/>
    <property type="match status" value="1"/>
</dbReference>
<keyword evidence="6 7" id="KW-0472">Membrane</keyword>
<dbReference type="InterPro" id="IPR036640">
    <property type="entry name" value="ABC1_TM_sf"/>
</dbReference>
<dbReference type="GO" id="GO:0005886">
    <property type="term" value="C:plasma membrane"/>
    <property type="evidence" value="ECO:0007669"/>
    <property type="project" value="UniProtKB-SubCell"/>
</dbReference>
<dbReference type="PANTHER" id="PTHR43394">
    <property type="entry name" value="ATP-DEPENDENT PERMEASE MDL1, MITOCHONDRIAL"/>
    <property type="match status" value="1"/>
</dbReference>
<dbReference type="InterPro" id="IPR027417">
    <property type="entry name" value="P-loop_NTPase"/>
</dbReference>
<evidence type="ECO:0000259" key="9">
    <source>
        <dbReference type="PROSITE" id="PS50929"/>
    </source>
</evidence>
<dbReference type="InterPro" id="IPR003593">
    <property type="entry name" value="AAA+_ATPase"/>
</dbReference>
<dbReference type="PROSITE" id="PS50929">
    <property type="entry name" value="ABC_TM1F"/>
    <property type="match status" value="1"/>
</dbReference>
<gene>
    <name evidence="10" type="ORF">E2L03_17055</name>
</gene>
<dbReference type="InterPro" id="IPR003439">
    <property type="entry name" value="ABC_transporter-like_ATP-bd"/>
</dbReference>
<dbReference type="SMART" id="SM00382">
    <property type="entry name" value="AAA"/>
    <property type="match status" value="1"/>
</dbReference>
<dbReference type="SUPFAM" id="SSF52540">
    <property type="entry name" value="P-loop containing nucleoside triphosphate hydrolases"/>
    <property type="match status" value="1"/>
</dbReference>
<dbReference type="Pfam" id="PF00005">
    <property type="entry name" value="ABC_tran"/>
    <property type="match status" value="1"/>
</dbReference>
<dbReference type="Gene3D" id="1.20.1560.10">
    <property type="entry name" value="ABC transporter type 1, transmembrane domain"/>
    <property type="match status" value="1"/>
</dbReference>
<name>A0A4Y7WEP5_9BACI</name>
<dbReference type="GO" id="GO:0015421">
    <property type="term" value="F:ABC-type oligopeptide transporter activity"/>
    <property type="evidence" value="ECO:0007669"/>
    <property type="project" value="TreeGrafter"/>
</dbReference>
<feature type="transmembrane region" description="Helical" evidence="7">
    <location>
        <begin position="239"/>
        <end position="259"/>
    </location>
</feature>
<feature type="transmembrane region" description="Helical" evidence="7">
    <location>
        <begin position="161"/>
        <end position="178"/>
    </location>
</feature>
<evidence type="ECO:0000256" key="7">
    <source>
        <dbReference type="SAM" id="Phobius"/>
    </source>
</evidence>
<dbReference type="SUPFAM" id="SSF90123">
    <property type="entry name" value="ABC transporter transmembrane region"/>
    <property type="match status" value="1"/>
</dbReference>
<evidence type="ECO:0000313" key="11">
    <source>
        <dbReference type="Proteomes" id="UP000298210"/>
    </source>
</evidence>
<feature type="transmembrane region" description="Helical" evidence="7">
    <location>
        <begin position="20"/>
        <end position="42"/>
    </location>
</feature>
<sequence>MKMNNDLLQIVRKIKIPKRILTVGLMLSIAFAVSAVITPLIIKNFIDDVTYNNEVNSQLLYALIGLFLIQGLLNGLSTYILSLLCETMIYRLRLQLWSKILTLPLRFFNDNRPGELVSRLIGDIEEINMFLTEQVPKLLTNVVLIIGSLIALSLISFHMVLFIVIALALFLCVIVPFSKKMQTISYDFRLNVARLSAYFLRIIENIEVVKVYKTEEKEVDNGKKTLHSIFNLGMKEAKVYAFLEPLVMILSIILLTAVMGYGSYLISQGTLTFGGFLAAFLILFQLFSPLRAFSSIWVSYRTAAGASVFIHSIFSFKSEVTEELAQGPKQDAVEIRNLTFSYKETPVLKKVNIELKHGEVVAVVGPSGSGKSTLLKLLLGLYSPDSGSILYNGERVSHSAFYKSKIGYIPQDSLLFDASVETNVFYGNETKSSDAFLTLLHQNFMNFDYESLKDEFAPNLSGGQKQRVNILRALSKEREIIYLDEPTSNLDSESEAILQKYLHRNVENKIVVIIAHRLSTIINADRIIFLDNGQVTGEGTHHTLYNTHQKYRSYVDFQVLQ</sequence>